<dbReference type="RefSeq" id="WP_282219940.1">
    <property type="nucleotide sequence ID" value="NZ_CP118246.1"/>
</dbReference>
<evidence type="ECO:0000256" key="1">
    <source>
        <dbReference type="ARBA" id="ARBA00006987"/>
    </source>
</evidence>
<reference evidence="3 4" key="1">
    <citation type="submission" date="2023-02" db="EMBL/GenBank/DDBJ databases">
        <title>Devosia algicola sp. nov., isolated from the phycosphere of marine algae.</title>
        <authorList>
            <person name="Kim J.M."/>
            <person name="Lee J.K."/>
            <person name="Choi B.J."/>
            <person name="Bayburt H."/>
            <person name="Jeon C.O."/>
        </authorList>
    </citation>
    <scope>NUCLEOTIDE SEQUENCE [LARGE SCALE GENOMIC DNA]</scope>
    <source>
        <strain evidence="3 4">G20-9</strain>
    </source>
</reference>
<feature type="chain" id="PRO_5045937146" evidence="2">
    <location>
        <begin position="24"/>
        <end position="160"/>
    </location>
</feature>
<dbReference type="Proteomes" id="UP001220530">
    <property type="component" value="Chromosome"/>
</dbReference>
<evidence type="ECO:0000256" key="2">
    <source>
        <dbReference type="SAM" id="SignalP"/>
    </source>
</evidence>
<evidence type="ECO:0000313" key="4">
    <source>
        <dbReference type="Proteomes" id="UP001220530"/>
    </source>
</evidence>
<protein>
    <submittedName>
        <fullName evidence="3">Tripartite tricarboxylate transporter substrate-binding protein</fullName>
    </submittedName>
</protein>
<dbReference type="Pfam" id="PF03401">
    <property type="entry name" value="TctC"/>
    <property type="match status" value="1"/>
</dbReference>
<comment type="similarity">
    <text evidence="1">Belongs to the UPF0065 (bug) family.</text>
</comment>
<dbReference type="InterPro" id="IPR005064">
    <property type="entry name" value="BUG"/>
</dbReference>
<dbReference type="Gene3D" id="3.40.190.150">
    <property type="entry name" value="Bordetella uptake gene, domain 1"/>
    <property type="match status" value="1"/>
</dbReference>
<name>A0ABY7YQE5_9HYPH</name>
<keyword evidence="2" id="KW-0732">Signal</keyword>
<dbReference type="PANTHER" id="PTHR42928">
    <property type="entry name" value="TRICARBOXYLATE-BINDING PROTEIN"/>
    <property type="match status" value="1"/>
</dbReference>
<organism evidence="3 4">
    <name type="scientific">Devosia algicola</name>
    <dbReference type="NCBI Taxonomy" id="3026418"/>
    <lineage>
        <taxon>Bacteria</taxon>
        <taxon>Pseudomonadati</taxon>
        <taxon>Pseudomonadota</taxon>
        <taxon>Alphaproteobacteria</taxon>
        <taxon>Hyphomicrobiales</taxon>
        <taxon>Devosiaceae</taxon>
        <taxon>Devosia</taxon>
    </lineage>
</organism>
<sequence length="160" mass="17331">MKNILIAAMAAIIFSAGSVSAFAADYPEKPVRVIFPNNAGGGYHTMLLAMQPYLKDALPVPMVVQAMPGAGTVTGDRFVAEQPADGYTLLFIHEAVLQAGAMGTLGFPTLEKLQPIAEVAKSCPATYARADAPYSNLDEPCRLWKRQPRYGSRRREYRGP</sequence>
<proteinExistence type="inferred from homology"/>
<accession>A0ABY7YQE5</accession>
<dbReference type="InterPro" id="IPR042100">
    <property type="entry name" value="Bug_dom1"/>
</dbReference>
<dbReference type="EMBL" id="CP118246">
    <property type="protein sequence ID" value="WDR03548.1"/>
    <property type="molecule type" value="Genomic_DNA"/>
</dbReference>
<dbReference type="Gene3D" id="3.40.190.10">
    <property type="entry name" value="Periplasmic binding protein-like II"/>
    <property type="match status" value="1"/>
</dbReference>
<keyword evidence="4" id="KW-1185">Reference proteome</keyword>
<feature type="signal peptide" evidence="2">
    <location>
        <begin position="1"/>
        <end position="23"/>
    </location>
</feature>
<gene>
    <name evidence="3" type="ORF">PSQ19_05515</name>
</gene>
<evidence type="ECO:0000313" key="3">
    <source>
        <dbReference type="EMBL" id="WDR03548.1"/>
    </source>
</evidence>
<dbReference type="PANTHER" id="PTHR42928:SF3">
    <property type="entry name" value="UPF0065 PROTEIN YFLP"/>
    <property type="match status" value="1"/>
</dbReference>